<evidence type="ECO:0000256" key="5">
    <source>
        <dbReference type="ARBA" id="ARBA00022949"/>
    </source>
</evidence>
<reference evidence="9 10" key="1">
    <citation type="submission" date="2020-10" db="EMBL/GenBank/DDBJ databases">
        <authorList>
            <person name="Klimov P.B."/>
            <person name="Dyachkov S.M."/>
            <person name="Chetverikov P.E."/>
        </authorList>
    </citation>
    <scope>NUCLEOTIDE SEQUENCE [LARGE SCALE GENOMIC DNA]</scope>
    <source>
        <strain evidence="9">BMOC 18-1129-001#AD2665</strain>
        <tissue evidence="9">Entire mites</tissue>
    </source>
</reference>
<dbReference type="PANTHER" id="PTHR14399:SF5">
    <property type="entry name" value="CELL JUNCTION PROTEIN VAB-9"/>
    <property type="match status" value="1"/>
</dbReference>
<keyword evidence="7 8" id="KW-0472">Membrane</keyword>
<evidence type="ECO:0000256" key="6">
    <source>
        <dbReference type="ARBA" id="ARBA00022989"/>
    </source>
</evidence>
<proteinExistence type="inferred from homology"/>
<feature type="transmembrane region" description="Helical" evidence="8">
    <location>
        <begin position="142"/>
        <end position="163"/>
    </location>
</feature>
<accession>A0ABQ7SD96</accession>
<feature type="transmembrane region" description="Helical" evidence="8">
    <location>
        <begin position="217"/>
        <end position="241"/>
    </location>
</feature>
<evidence type="ECO:0000313" key="9">
    <source>
        <dbReference type="EMBL" id="KAG9511379.1"/>
    </source>
</evidence>
<evidence type="ECO:0000256" key="1">
    <source>
        <dbReference type="ARBA" id="ARBA00004141"/>
    </source>
</evidence>
<evidence type="ECO:0000256" key="8">
    <source>
        <dbReference type="SAM" id="Phobius"/>
    </source>
</evidence>
<comment type="subcellular location">
    <subcellularLocation>
        <location evidence="2">Cell junction</location>
    </subcellularLocation>
    <subcellularLocation>
        <location evidence="1">Membrane</location>
        <topology evidence="1">Multi-pass membrane protein</topology>
    </subcellularLocation>
</comment>
<feature type="non-terminal residue" evidence="9">
    <location>
        <position position="246"/>
    </location>
</feature>
<evidence type="ECO:0000256" key="3">
    <source>
        <dbReference type="ARBA" id="ARBA00008691"/>
    </source>
</evidence>
<sequence length="246" mass="27661">MLTINYQDTTRRTPLETIFERTSTMITLRRTLSSLQVTAITFGLSLVIFILMLVCLTSSFWIVSDHFRQGLLFLCVEPGFQRPLPFGLELDQAGCFPNRDVFYIKFVSLLVLLTILADMAAAFMSGVGLCSSPTIRNKLFKLSLYSLMIALVSNIIGLVVYPAQFVAEIEDSNRDVWELHFAYGLRVSGRLAVFSGINHCGQMLVQTDMDIVAEQLFIRFFSVHLSVCVTVTQLVVVQMLVHNTLT</sequence>
<keyword evidence="6 8" id="KW-1133">Transmembrane helix</keyword>
<feature type="transmembrane region" description="Helical" evidence="8">
    <location>
        <begin position="106"/>
        <end position="130"/>
    </location>
</feature>
<dbReference type="PANTHER" id="PTHR14399">
    <property type="entry name" value="P53-INDUCED PROTEIN RELATED"/>
    <property type="match status" value="1"/>
</dbReference>
<gene>
    <name evidence="9" type="ORF">GZH46_00042</name>
</gene>
<keyword evidence="10" id="KW-1185">Reference proteome</keyword>
<evidence type="ECO:0000313" key="10">
    <source>
        <dbReference type="Proteomes" id="UP000825002"/>
    </source>
</evidence>
<name>A0ABQ7SD96_9ACAR</name>
<dbReference type="InterPro" id="IPR015664">
    <property type="entry name" value="P53_induced"/>
</dbReference>
<evidence type="ECO:0000256" key="7">
    <source>
        <dbReference type="ARBA" id="ARBA00023136"/>
    </source>
</evidence>
<keyword evidence="5" id="KW-0965">Cell junction</keyword>
<evidence type="ECO:0000256" key="4">
    <source>
        <dbReference type="ARBA" id="ARBA00022692"/>
    </source>
</evidence>
<dbReference type="Proteomes" id="UP000825002">
    <property type="component" value="Unassembled WGS sequence"/>
</dbReference>
<comment type="similarity">
    <text evidence="3">Belongs to the TMEM47 family.</text>
</comment>
<evidence type="ECO:0000256" key="2">
    <source>
        <dbReference type="ARBA" id="ARBA00004282"/>
    </source>
</evidence>
<organism evidence="9 10">
    <name type="scientific">Fragariocoptes setiger</name>
    <dbReference type="NCBI Taxonomy" id="1670756"/>
    <lineage>
        <taxon>Eukaryota</taxon>
        <taxon>Metazoa</taxon>
        <taxon>Ecdysozoa</taxon>
        <taxon>Arthropoda</taxon>
        <taxon>Chelicerata</taxon>
        <taxon>Arachnida</taxon>
        <taxon>Acari</taxon>
        <taxon>Acariformes</taxon>
        <taxon>Trombidiformes</taxon>
        <taxon>Prostigmata</taxon>
        <taxon>Eupodina</taxon>
        <taxon>Eriophyoidea</taxon>
        <taxon>Phytoptidae</taxon>
        <taxon>Fragariocoptes</taxon>
    </lineage>
</organism>
<feature type="transmembrane region" description="Helical" evidence="8">
    <location>
        <begin position="39"/>
        <end position="63"/>
    </location>
</feature>
<protein>
    <submittedName>
        <fullName evidence="9">Uncharacterized protein</fullName>
    </submittedName>
</protein>
<dbReference type="EMBL" id="JAIFTH010000005">
    <property type="protein sequence ID" value="KAG9511379.1"/>
    <property type="molecule type" value="Genomic_DNA"/>
</dbReference>
<comment type="caution">
    <text evidence="9">The sequence shown here is derived from an EMBL/GenBank/DDBJ whole genome shotgun (WGS) entry which is preliminary data.</text>
</comment>
<keyword evidence="4 8" id="KW-0812">Transmembrane</keyword>
<dbReference type="Gene3D" id="1.20.140.150">
    <property type="match status" value="1"/>
</dbReference>